<dbReference type="Proteomes" id="UP000298390">
    <property type="component" value="Unassembled WGS sequence"/>
</dbReference>
<proteinExistence type="predicted"/>
<evidence type="ECO:0000313" key="4">
    <source>
        <dbReference type="EMBL" id="TFY50650.1"/>
    </source>
</evidence>
<dbReference type="PANTHER" id="PTHR48471">
    <property type="entry name" value="DDE TNP4 DOMAIN-CONTAINING PROTEIN"/>
    <property type="match status" value="1"/>
</dbReference>
<comment type="caution">
    <text evidence="4">The sequence shown here is derived from an EMBL/GenBank/DDBJ whole genome shotgun (WGS) entry which is preliminary data.</text>
</comment>
<sequence length="411" mass="46616">MPPLSIQLQGDDELEEDDDMRRSALAALLLLGAVESREVRRAHRRNRYLTRAELLPDPRIDTPWQRLWESQNDRAFITTMGVDVATFHYILDNGFARRWNSTAIPRTDTNPRGQPRLGRRSLDAAGALGLYLHYLSSAMTEVPLQEIFALVPGTTSRYIRFARRLALAALREIPEGRVELPKDNEYDELSRLVQRRHPLLNGAFGGIDGLNVVTQVSDDPAIENATFNGWLHGHFRSCVLVFSARGVIIACNLNAPGSWHDAKIARPIYQQLRDDVPEGYYLVADAAFPRGTADVAGRIRSARSDGAELPSDAQERRDVLAYDNQLLSYRQTVEWGMRQLRGSFGRLRVPLDTDDNEQCGDVLESEIRSVYEPIWRRSEAAELWDSFERVAVRDIRRGDRVARFHLGEATL</sequence>
<evidence type="ECO:0000256" key="1">
    <source>
        <dbReference type="ARBA" id="ARBA00001968"/>
    </source>
</evidence>
<organism evidence="4 5">
    <name type="scientific">Rhodofomes roseus</name>
    <dbReference type="NCBI Taxonomy" id="34475"/>
    <lineage>
        <taxon>Eukaryota</taxon>
        <taxon>Fungi</taxon>
        <taxon>Dikarya</taxon>
        <taxon>Basidiomycota</taxon>
        <taxon>Agaricomycotina</taxon>
        <taxon>Agaricomycetes</taxon>
        <taxon>Polyporales</taxon>
        <taxon>Rhodofomes</taxon>
    </lineage>
</organism>
<comment type="cofactor">
    <cofactor evidence="1">
        <name>a divalent metal cation</name>
        <dbReference type="ChEBI" id="CHEBI:60240"/>
    </cofactor>
</comment>
<reference evidence="4 5" key="1">
    <citation type="submission" date="2019-01" db="EMBL/GenBank/DDBJ databases">
        <title>Genome sequencing of the rare red list fungi Fomitopsis rosea.</title>
        <authorList>
            <person name="Buettner E."/>
            <person name="Kellner H."/>
        </authorList>
    </citation>
    <scope>NUCLEOTIDE SEQUENCE [LARGE SCALE GENOMIC DNA]</scope>
    <source>
        <strain evidence="4 5">DSM 105464</strain>
    </source>
</reference>
<accession>A0A4Y9XKX1</accession>
<protein>
    <recommendedName>
        <fullName evidence="3">DDE Tnp4 domain-containing protein</fullName>
    </recommendedName>
</protein>
<dbReference type="InterPro" id="IPR027806">
    <property type="entry name" value="HARBI1_dom"/>
</dbReference>
<evidence type="ECO:0000256" key="2">
    <source>
        <dbReference type="ARBA" id="ARBA00022723"/>
    </source>
</evidence>
<dbReference type="EMBL" id="SEKV01001420">
    <property type="protein sequence ID" value="TFY50650.1"/>
    <property type="molecule type" value="Genomic_DNA"/>
</dbReference>
<dbReference type="PANTHER" id="PTHR48471:SF1">
    <property type="entry name" value="DDE TNP4 DOMAIN-CONTAINING PROTEIN"/>
    <property type="match status" value="1"/>
</dbReference>
<evidence type="ECO:0000313" key="5">
    <source>
        <dbReference type="Proteomes" id="UP000298390"/>
    </source>
</evidence>
<dbReference type="AlphaFoldDB" id="A0A4Y9XKX1"/>
<keyword evidence="2" id="KW-0479">Metal-binding</keyword>
<evidence type="ECO:0000259" key="3">
    <source>
        <dbReference type="Pfam" id="PF13359"/>
    </source>
</evidence>
<name>A0A4Y9XKX1_9APHY</name>
<dbReference type="Pfam" id="PF13359">
    <property type="entry name" value="DDE_Tnp_4"/>
    <property type="match status" value="1"/>
</dbReference>
<gene>
    <name evidence="4" type="ORF">EVJ58_g10952</name>
</gene>
<dbReference type="GO" id="GO:0046872">
    <property type="term" value="F:metal ion binding"/>
    <property type="evidence" value="ECO:0007669"/>
    <property type="project" value="UniProtKB-KW"/>
</dbReference>
<feature type="domain" description="DDE Tnp4" evidence="3">
    <location>
        <begin position="207"/>
        <end position="360"/>
    </location>
</feature>